<name>A0A0D2GPB6_9EURO</name>
<dbReference type="VEuPathDB" id="FungiDB:Z518_10336"/>
<organism evidence="6 7">
    <name type="scientific">Rhinocladiella mackenziei CBS 650.93</name>
    <dbReference type="NCBI Taxonomy" id="1442369"/>
    <lineage>
        <taxon>Eukaryota</taxon>
        <taxon>Fungi</taxon>
        <taxon>Dikarya</taxon>
        <taxon>Ascomycota</taxon>
        <taxon>Pezizomycotina</taxon>
        <taxon>Eurotiomycetes</taxon>
        <taxon>Chaetothyriomycetidae</taxon>
        <taxon>Chaetothyriales</taxon>
        <taxon>Herpotrichiellaceae</taxon>
        <taxon>Rhinocladiella</taxon>
    </lineage>
</organism>
<dbReference type="RefSeq" id="XP_013267334.1">
    <property type="nucleotide sequence ID" value="XM_013411880.1"/>
</dbReference>
<feature type="region of interest" description="Disordered" evidence="5">
    <location>
        <begin position="63"/>
        <end position="88"/>
    </location>
</feature>
<gene>
    <name evidence="6" type="ORF">Z518_10336</name>
</gene>
<dbReference type="OrthoDB" id="5429132at2759"/>
<feature type="compositionally biased region" description="Basic and acidic residues" evidence="5">
    <location>
        <begin position="180"/>
        <end position="191"/>
    </location>
</feature>
<dbReference type="GO" id="GO:0005730">
    <property type="term" value="C:nucleolus"/>
    <property type="evidence" value="ECO:0007669"/>
    <property type="project" value="UniProtKB-SubCell"/>
</dbReference>
<keyword evidence="4" id="KW-0539">Nucleus</keyword>
<proteinExistence type="inferred from homology"/>
<dbReference type="EMBL" id="KN847483">
    <property type="protein sequence ID" value="KIX00198.1"/>
    <property type="molecule type" value="Genomic_DNA"/>
</dbReference>
<protein>
    <recommendedName>
        <fullName evidence="3">Ribosome biogenesis protein SLX9</fullName>
    </recommendedName>
</protein>
<dbReference type="AlphaFoldDB" id="A0A0D2GPB6"/>
<reference evidence="6 7" key="1">
    <citation type="submission" date="2015-01" db="EMBL/GenBank/DDBJ databases">
        <title>The Genome Sequence of Rhinocladiella mackenzie CBS 650.93.</title>
        <authorList>
            <consortium name="The Broad Institute Genomics Platform"/>
            <person name="Cuomo C."/>
            <person name="de Hoog S."/>
            <person name="Gorbushina A."/>
            <person name="Stielow B."/>
            <person name="Teixiera M."/>
            <person name="Abouelleil A."/>
            <person name="Chapman S.B."/>
            <person name="Priest M."/>
            <person name="Young S.K."/>
            <person name="Wortman J."/>
            <person name="Nusbaum C."/>
            <person name="Birren B."/>
        </authorList>
    </citation>
    <scope>NUCLEOTIDE SEQUENCE [LARGE SCALE GENOMIC DNA]</scope>
    <source>
        <strain evidence="6 7">CBS 650.93</strain>
    </source>
</reference>
<keyword evidence="7" id="KW-1185">Reference proteome</keyword>
<feature type="compositionally biased region" description="Basic residues" evidence="5">
    <location>
        <begin position="168"/>
        <end position="179"/>
    </location>
</feature>
<evidence type="ECO:0000256" key="1">
    <source>
        <dbReference type="ARBA" id="ARBA00004604"/>
    </source>
</evidence>
<dbReference type="Pfam" id="PF15341">
    <property type="entry name" value="SLX9"/>
    <property type="match status" value="1"/>
</dbReference>
<evidence type="ECO:0000256" key="2">
    <source>
        <dbReference type="ARBA" id="ARBA00011022"/>
    </source>
</evidence>
<sequence>MPNFLSISKFVSSRPLRILNIQHNSFSASSVCSFRLGYGKADSPQLEANADLIYLVQAPLREPPSRTAQPTKSILKKPSTSSFSKHDLLFPASKKDKRRIRHAQLMNKITKLSAKKPRRRRPNRKLVTTLDSLADALPEAAGSDIDTGAKVAAGGKPEEQISIITRKSVKSRPGAMRRREKLDKGERERFAKNMAQLSASAPSPGDGKEKLRRGSETQRPIPSTSERWAALRGFISQTLETKPELKNIKT</sequence>
<dbReference type="GO" id="GO:0000462">
    <property type="term" value="P:maturation of SSU-rRNA from tricistronic rRNA transcript (SSU-rRNA, 5.8S rRNA, LSU-rRNA)"/>
    <property type="evidence" value="ECO:0007669"/>
    <property type="project" value="InterPro"/>
</dbReference>
<comment type="similarity">
    <text evidence="2">Belongs to the SLX9 family.</text>
</comment>
<dbReference type="GO" id="GO:0030688">
    <property type="term" value="C:preribosome, small subunit precursor"/>
    <property type="evidence" value="ECO:0007669"/>
    <property type="project" value="InterPro"/>
</dbReference>
<evidence type="ECO:0000256" key="3">
    <source>
        <dbReference type="ARBA" id="ARBA00021321"/>
    </source>
</evidence>
<dbReference type="Proteomes" id="UP000053617">
    <property type="component" value="Unassembled WGS sequence"/>
</dbReference>
<feature type="compositionally biased region" description="Basic and acidic residues" evidence="5">
    <location>
        <begin position="206"/>
        <end position="216"/>
    </location>
</feature>
<comment type="subcellular location">
    <subcellularLocation>
        <location evidence="1">Nucleus</location>
        <location evidence="1">Nucleolus</location>
    </subcellularLocation>
</comment>
<feature type="compositionally biased region" description="Polar residues" evidence="5">
    <location>
        <begin position="66"/>
        <end position="83"/>
    </location>
</feature>
<dbReference type="GeneID" id="25298407"/>
<evidence type="ECO:0000313" key="6">
    <source>
        <dbReference type="EMBL" id="KIX00198.1"/>
    </source>
</evidence>
<feature type="compositionally biased region" description="Polar residues" evidence="5">
    <location>
        <begin position="217"/>
        <end position="226"/>
    </location>
</feature>
<evidence type="ECO:0000313" key="7">
    <source>
        <dbReference type="Proteomes" id="UP000053617"/>
    </source>
</evidence>
<evidence type="ECO:0000256" key="5">
    <source>
        <dbReference type="SAM" id="MobiDB-lite"/>
    </source>
</evidence>
<dbReference type="HOGENOM" id="CLU_090035_0_0_1"/>
<dbReference type="GO" id="GO:0030686">
    <property type="term" value="C:90S preribosome"/>
    <property type="evidence" value="ECO:0007669"/>
    <property type="project" value="InterPro"/>
</dbReference>
<feature type="region of interest" description="Disordered" evidence="5">
    <location>
        <begin position="168"/>
        <end position="228"/>
    </location>
</feature>
<accession>A0A0D2GPB6</accession>
<dbReference type="InterPro" id="IPR028160">
    <property type="entry name" value="Slx9-like"/>
</dbReference>
<evidence type="ECO:0000256" key="4">
    <source>
        <dbReference type="ARBA" id="ARBA00023242"/>
    </source>
</evidence>